<accession>A0A009HW41</accession>
<gene>
    <name evidence="1" type="ORF">J512_0606</name>
</gene>
<evidence type="ECO:0000313" key="1">
    <source>
        <dbReference type="EMBL" id="EXB07220.1"/>
    </source>
</evidence>
<proteinExistence type="predicted"/>
<dbReference type="PATRIC" id="fig|1310613.3.peg.580"/>
<organism evidence="1 2">
    <name type="scientific">Acinetobacter baumannii (strain 1295743)</name>
    <dbReference type="NCBI Taxonomy" id="1310613"/>
    <lineage>
        <taxon>Bacteria</taxon>
        <taxon>Pseudomonadati</taxon>
        <taxon>Pseudomonadota</taxon>
        <taxon>Gammaproteobacteria</taxon>
        <taxon>Moraxellales</taxon>
        <taxon>Moraxellaceae</taxon>
        <taxon>Acinetobacter</taxon>
        <taxon>Acinetobacter calcoaceticus/baumannii complex</taxon>
    </lineage>
</organism>
<protein>
    <submittedName>
        <fullName evidence="1">Putative phage protein</fullName>
    </submittedName>
</protein>
<reference evidence="1 2" key="1">
    <citation type="submission" date="2014-02" db="EMBL/GenBank/DDBJ databases">
        <title>Comparative genomics and transcriptomics to identify genetic mechanisms underlying the emergence of carbapenem resistant Acinetobacter baumannii (CRAb).</title>
        <authorList>
            <person name="Harris A.D."/>
            <person name="Johnson K.J."/>
            <person name="George J."/>
            <person name="Shefchek K."/>
            <person name="Daugherty S.C."/>
            <person name="Parankush S."/>
            <person name="Sadzewicz L."/>
            <person name="Tallon L."/>
            <person name="Sengamalay N."/>
            <person name="Hazen T.H."/>
            <person name="Rasko D.A."/>
        </authorList>
    </citation>
    <scope>NUCLEOTIDE SEQUENCE [LARGE SCALE GENOMIC DNA]</scope>
    <source>
        <strain evidence="1 2">1295743</strain>
    </source>
</reference>
<sequence length="86" mass="9474">MSNLSELNKHLFAQLDRLSNKELKGDALKEECARAGAVNDICKSVIENANLQLQATKLVAEYRGMKDGADNLPEAFKTTQRTISHG</sequence>
<dbReference type="AlphaFoldDB" id="A0A009HW41"/>
<evidence type="ECO:0000313" key="2">
    <source>
        <dbReference type="Proteomes" id="UP000020595"/>
    </source>
</evidence>
<comment type="caution">
    <text evidence="1">The sequence shown here is derived from an EMBL/GenBank/DDBJ whole genome shotgun (WGS) entry which is preliminary data.</text>
</comment>
<dbReference type="EMBL" id="JEWH01000004">
    <property type="protein sequence ID" value="EXB07220.1"/>
    <property type="molecule type" value="Genomic_DNA"/>
</dbReference>
<dbReference type="Proteomes" id="UP000020595">
    <property type="component" value="Unassembled WGS sequence"/>
</dbReference>
<name>A0A009HW41_ACIB9</name>
<dbReference type="RefSeq" id="WP_050676126.1">
    <property type="nucleotide sequence ID" value="NZ_JEWH01000004.1"/>
</dbReference>